<evidence type="ECO:0000256" key="3">
    <source>
        <dbReference type="ARBA" id="ARBA00022741"/>
    </source>
</evidence>
<accession>A0A383WDE6</accession>
<keyword evidence="2" id="KW-0808">Transferase</keyword>
<evidence type="ECO:0000259" key="10">
    <source>
        <dbReference type="PROSITE" id="PS50011"/>
    </source>
</evidence>
<feature type="binding site" evidence="7">
    <location>
        <position position="31"/>
    </location>
    <ligand>
        <name>ATP</name>
        <dbReference type="ChEBI" id="CHEBI:30616"/>
    </ligand>
</feature>
<organism evidence="12 13">
    <name type="scientific">Tetradesmus obliquus</name>
    <name type="common">Green alga</name>
    <name type="synonym">Acutodesmus obliquus</name>
    <dbReference type="NCBI Taxonomy" id="3088"/>
    <lineage>
        <taxon>Eukaryota</taxon>
        <taxon>Viridiplantae</taxon>
        <taxon>Chlorophyta</taxon>
        <taxon>core chlorophytes</taxon>
        <taxon>Chlorophyceae</taxon>
        <taxon>CS clade</taxon>
        <taxon>Sphaeropleales</taxon>
        <taxon>Scenedesmaceae</taxon>
        <taxon>Tetradesmus</taxon>
    </lineage>
</organism>
<dbReference type="InterPro" id="IPR000719">
    <property type="entry name" value="Prot_kinase_dom"/>
</dbReference>
<dbReference type="GO" id="GO:0004674">
    <property type="term" value="F:protein serine/threonine kinase activity"/>
    <property type="evidence" value="ECO:0007669"/>
    <property type="project" value="UniProtKB-KW"/>
</dbReference>
<feature type="region of interest" description="Disordered" evidence="9">
    <location>
        <begin position="480"/>
        <end position="499"/>
    </location>
</feature>
<dbReference type="EMBL" id="FNXT01000141">
    <property type="protein sequence ID" value="SZX61413.1"/>
    <property type="molecule type" value="Genomic_DNA"/>
</dbReference>
<dbReference type="AlphaFoldDB" id="A0A383WDE6"/>
<feature type="compositionally biased region" description="Low complexity" evidence="9">
    <location>
        <begin position="335"/>
        <end position="348"/>
    </location>
</feature>
<evidence type="ECO:0000313" key="13">
    <source>
        <dbReference type="Proteomes" id="UP000256970"/>
    </source>
</evidence>
<evidence type="ECO:0000256" key="9">
    <source>
        <dbReference type="SAM" id="MobiDB-lite"/>
    </source>
</evidence>
<dbReference type="InterPro" id="IPR030616">
    <property type="entry name" value="Aur-like"/>
</dbReference>
<dbReference type="Proteomes" id="UP000256970">
    <property type="component" value="Unassembled WGS sequence"/>
</dbReference>
<evidence type="ECO:0000256" key="6">
    <source>
        <dbReference type="PIRSR" id="PIRSR630616-1"/>
    </source>
</evidence>
<evidence type="ECO:0000313" key="11">
    <source>
        <dbReference type="EMBL" id="SZX61413.1"/>
    </source>
</evidence>
<keyword evidence="4" id="KW-0418">Kinase</keyword>
<evidence type="ECO:0000313" key="12">
    <source>
        <dbReference type="EMBL" id="SZX74726.1"/>
    </source>
</evidence>
<feature type="region of interest" description="Disordered" evidence="9">
    <location>
        <begin position="432"/>
        <end position="469"/>
    </location>
</feature>
<dbReference type="Pfam" id="PF00069">
    <property type="entry name" value="Pkinase"/>
    <property type="match status" value="2"/>
</dbReference>
<dbReference type="SUPFAM" id="SSF56112">
    <property type="entry name" value="Protein kinase-like (PK-like)"/>
    <property type="match status" value="1"/>
</dbReference>
<feature type="cross-link" description="Glycyl lysine isopeptide (Lys-Gly) (interchain with G-Cter in SUMO2)" evidence="8">
    <location>
        <position position="129"/>
    </location>
</feature>
<evidence type="ECO:0000256" key="2">
    <source>
        <dbReference type="ARBA" id="ARBA00022679"/>
    </source>
</evidence>
<evidence type="ECO:0000256" key="8">
    <source>
        <dbReference type="PIRSR" id="PIRSR630616-3"/>
    </source>
</evidence>
<feature type="compositionally biased region" description="Low complexity" evidence="9">
    <location>
        <begin position="480"/>
        <end position="494"/>
    </location>
</feature>
<dbReference type="SMART" id="SM00220">
    <property type="entry name" value="S_TKc"/>
    <property type="match status" value="1"/>
</dbReference>
<gene>
    <name evidence="12" type="ORF">BQ4739_LOCUS15044</name>
    <name evidence="11" type="ORF">BQ4739_LOCUS1909</name>
</gene>
<dbReference type="InterPro" id="IPR008271">
    <property type="entry name" value="Ser/Thr_kinase_AS"/>
</dbReference>
<evidence type="ECO:0000256" key="5">
    <source>
        <dbReference type="ARBA" id="ARBA00022840"/>
    </source>
</evidence>
<proteinExistence type="predicted"/>
<dbReference type="EMBL" id="FNXT01001219">
    <property type="protein sequence ID" value="SZX74726.1"/>
    <property type="molecule type" value="Genomic_DNA"/>
</dbReference>
<feature type="active site" description="Proton acceptor" evidence="6">
    <location>
        <position position="127"/>
    </location>
</feature>
<keyword evidence="5 7" id="KW-0067">ATP-binding</keyword>
<keyword evidence="1" id="KW-0723">Serine/threonine-protein kinase</keyword>
<feature type="region of interest" description="Disordered" evidence="9">
    <location>
        <begin position="543"/>
        <end position="567"/>
    </location>
</feature>
<keyword evidence="13" id="KW-1185">Reference proteome</keyword>
<dbReference type="PROSITE" id="PS50011">
    <property type="entry name" value="PROTEIN_KINASE_DOM"/>
    <property type="match status" value="1"/>
</dbReference>
<feature type="region of interest" description="Disordered" evidence="9">
    <location>
        <begin position="330"/>
        <end position="392"/>
    </location>
</feature>
<name>A0A383WDE6_TETOB</name>
<dbReference type="PANTHER" id="PTHR24350">
    <property type="entry name" value="SERINE/THREONINE-PROTEIN KINASE IAL-RELATED"/>
    <property type="match status" value="1"/>
</dbReference>
<feature type="compositionally biased region" description="Low complexity" evidence="9">
    <location>
        <begin position="550"/>
        <end position="563"/>
    </location>
</feature>
<dbReference type="STRING" id="3088.A0A383WDE6"/>
<evidence type="ECO:0000256" key="1">
    <source>
        <dbReference type="ARBA" id="ARBA00022527"/>
    </source>
</evidence>
<sequence>MLVVCRLAGGGSAIVYLAFDQLLDNKKVALKVMDYTNELQILYKSVKREVAFSAHTRHPNIVQLLDVFADKERRTLVIVWEFIEGPDLLECLNRHGAALPEPEAAFYFAQLLRGLLFMHQTGFAHRDLKPENCVLEERTRVLKLIDFGLTKHIESARTMLVGTPEYMAPELVRCPTQPGLLRYAGAASEQGSLQSAGSAGSTASSSSITAQQQQQLQQQQAALNKRYDARKVDAWALGVLLYVLVSAQYPFSDDSTGPGSAVAAQRALLSGRYRPIPSSVGAGARRIVQGLLVVDPAHRMDLEEVAQDPWLLSAAMEYAAPRGLQHLVEPPLAPGPAQQQAAAAAAAAGRHRRGSSKDAAAAAAAAASEGSSDRQPPLPRNPTGGSMISATTSNVSDVSSVSVYTDASAGHSGAAAAGGEAAGQKAAAGAGRYANGARSDREPQLDQTGRYPASHQQQQRHAAAGAAPAAADPFAAAAVRGSGNAPAGAAATGGRFDTQPVYDTTDVAARPWPIGTQALAAVKEESSLQPSIHSSFVQANTAAGGHAGWQQQQQQRRQQQQQQLHTGEDEYGRSECFCKGCVIC</sequence>
<dbReference type="Gene3D" id="1.10.510.10">
    <property type="entry name" value="Transferase(Phosphotransferase) domain 1"/>
    <property type="match status" value="2"/>
</dbReference>
<protein>
    <recommendedName>
        <fullName evidence="10">Protein kinase domain-containing protein</fullName>
    </recommendedName>
</protein>
<keyword evidence="3 7" id="KW-0547">Nucleotide-binding</keyword>
<reference evidence="12 13" key="1">
    <citation type="submission" date="2016-10" db="EMBL/GenBank/DDBJ databases">
        <authorList>
            <person name="Cai Z."/>
        </authorList>
    </citation>
    <scope>NUCLEOTIDE SEQUENCE [LARGE SCALE GENOMIC DNA]</scope>
</reference>
<dbReference type="InterPro" id="IPR011009">
    <property type="entry name" value="Kinase-like_dom_sf"/>
</dbReference>
<evidence type="ECO:0000256" key="4">
    <source>
        <dbReference type="ARBA" id="ARBA00022777"/>
    </source>
</evidence>
<feature type="binding site" evidence="7">
    <location>
        <begin position="131"/>
        <end position="132"/>
    </location>
    <ligand>
        <name>ATP</name>
        <dbReference type="ChEBI" id="CHEBI:30616"/>
    </ligand>
</feature>
<feature type="domain" description="Protein kinase" evidence="10">
    <location>
        <begin position="1"/>
        <end position="311"/>
    </location>
</feature>
<feature type="binding site" evidence="7">
    <location>
        <position position="146"/>
    </location>
    <ligand>
        <name>ATP</name>
        <dbReference type="ChEBI" id="CHEBI:30616"/>
    </ligand>
</feature>
<dbReference type="GO" id="GO:0005524">
    <property type="term" value="F:ATP binding"/>
    <property type="evidence" value="ECO:0007669"/>
    <property type="project" value="UniProtKB-KW"/>
</dbReference>
<evidence type="ECO:0000256" key="7">
    <source>
        <dbReference type="PIRSR" id="PIRSR630616-2"/>
    </source>
</evidence>
<dbReference type="PROSITE" id="PS00108">
    <property type="entry name" value="PROTEIN_KINASE_ST"/>
    <property type="match status" value="1"/>
</dbReference>